<reference evidence="11" key="2">
    <citation type="submission" date="2023-05" db="EMBL/GenBank/DDBJ databases">
        <authorList>
            <person name="Fouks B."/>
        </authorList>
    </citation>
    <scope>NUCLEOTIDE SEQUENCE</scope>
    <source>
        <strain evidence="11">Stay&amp;Tobe</strain>
        <tissue evidence="11">Testes</tissue>
    </source>
</reference>
<feature type="signal peptide" evidence="10">
    <location>
        <begin position="1"/>
        <end position="16"/>
    </location>
</feature>
<sequence length="595" mass="67935">MLGLLFLLLPSVSTLSQELTTCIFRIAHQYFTPGRPLLVSLSSTAKNINNMLQILHSESNWPFLIKSFGSETVYNDYDDIAKHFSYIIFVQTLQEDDDVIEIMGEQIEEIELSDCWNPRAKFLIVIAGPLSQEREELAQDVAEELWRTYKIVEVVILIPELGEESEAYGDEEQNEVDVDGEQNEVDDNDDNEDQGNYEDDDEQKFTYANDDKNIIAFELYAWIPYQSSEICAEVNIFLIDKWIAAEGNFETLTNLYPSKIPHFFNGCPIVVSPMEAPPIYVMAVNYTDENGVVHYDYTGYEPALMKAILTLMNFTIVYNHIPMEDAYNTRVQSLFDLRSGRMDVVMGCIPLHPIVGSMNDYTDVIYGDDVLWLVPCGKPNPRMQQVGKIFSVSLWCAVISVIIVSAIIMWQITKHSVGESPGYKSIPICLVNLWAVTLGVGVTEQPRTARQRTVFLFLVWYSFAINLLFQTYFTSILVDPGISAQIETRDELYSSDLIYEYKGGLDTYISNAYPEYYNEITLPRRECNYKDTCVVEYYKRDDMTTISTVLFTECFLLLALPSDSDAPHFCIVEETITTILFPMYLTKGSPLVKAY</sequence>
<feature type="transmembrane region" description="Helical" evidence="9">
    <location>
        <begin position="425"/>
        <end position="442"/>
    </location>
</feature>
<evidence type="ECO:0000313" key="11">
    <source>
        <dbReference type="EMBL" id="KAJ9591263.1"/>
    </source>
</evidence>
<evidence type="ECO:0000256" key="5">
    <source>
        <dbReference type="ARBA" id="ARBA00023136"/>
    </source>
</evidence>
<evidence type="ECO:0000256" key="8">
    <source>
        <dbReference type="SAM" id="MobiDB-lite"/>
    </source>
</evidence>
<keyword evidence="6" id="KW-0675">Receptor</keyword>
<proteinExistence type="predicted"/>
<comment type="subcellular location">
    <subcellularLocation>
        <location evidence="1">Cell membrane</location>
        <topology evidence="1">Multi-pass membrane protein</topology>
    </subcellularLocation>
</comment>
<dbReference type="Proteomes" id="UP001233999">
    <property type="component" value="Unassembled WGS sequence"/>
</dbReference>
<dbReference type="AlphaFoldDB" id="A0AAD8A4F6"/>
<evidence type="ECO:0000256" key="1">
    <source>
        <dbReference type="ARBA" id="ARBA00004651"/>
    </source>
</evidence>
<dbReference type="GO" id="GO:0005886">
    <property type="term" value="C:plasma membrane"/>
    <property type="evidence" value="ECO:0007669"/>
    <property type="project" value="UniProtKB-SubCell"/>
</dbReference>
<dbReference type="InterPro" id="IPR052192">
    <property type="entry name" value="Insect_Ionotropic_Sensory_Rcpt"/>
</dbReference>
<name>A0AAD8A4F6_DIPPU</name>
<feature type="chain" id="PRO_5041951245" evidence="10">
    <location>
        <begin position="17"/>
        <end position="595"/>
    </location>
</feature>
<evidence type="ECO:0000256" key="2">
    <source>
        <dbReference type="ARBA" id="ARBA00022475"/>
    </source>
</evidence>
<keyword evidence="10" id="KW-0732">Signal</keyword>
<evidence type="ECO:0000256" key="7">
    <source>
        <dbReference type="ARBA" id="ARBA00023180"/>
    </source>
</evidence>
<accession>A0AAD8A4F6</accession>
<keyword evidence="2" id="KW-1003">Cell membrane</keyword>
<evidence type="ECO:0000256" key="3">
    <source>
        <dbReference type="ARBA" id="ARBA00022692"/>
    </source>
</evidence>
<feature type="transmembrane region" description="Helical" evidence="9">
    <location>
        <begin position="454"/>
        <end position="473"/>
    </location>
</feature>
<keyword evidence="12" id="KW-1185">Reference proteome</keyword>
<evidence type="ECO:0000256" key="10">
    <source>
        <dbReference type="SAM" id="SignalP"/>
    </source>
</evidence>
<evidence type="ECO:0000256" key="9">
    <source>
        <dbReference type="SAM" id="Phobius"/>
    </source>
</evidence>
<dbReference type="PANTHER" id="PTHR42643:SF24">
    <property type="entry name" value="IONOTROPIC RECEPTOR 60A"/>
    <property type="match status" value="1"/>
</dbReference>
<dbReference type="EMBL" id="JASPKZ010003878">
    <property type="protein sequence ID" value="KAJ9591263.1"/>
    <property type="molecule type" value="Genomic_DNA"/>
</dbReference>
<keyword evidence="4 9" id="KW-1133">Transmembrane helix</keyword>
<feature type="transmembrane region" description="Helical" evidence="9">
    <location>
        <begin position="303"/>
        <end position="321"/>
    </location>
</feature>
<feature type="transmembrane region" description="Helical" evidence="9">
    <location>
        <begin position="392"/>
        <end position="413"/>
    </location>
</feature>
<reference evidence="11" key="1">
    <citation type="journal article" date="2023" name="IScience">
        <title>Live-bearing cockroach genome reveals convergent evolutionary mechanisms linked to viviparity in insects and beyond.</title>
        <authorList>
            <person name="Fouks B."/>
            <person name="Harrison M.C."/>
            <person name="Mikhailova A.A."/>
            <person name="Marchal E."/>
            <person name="English S."/>
            <person name="Carruthers M."/>
            <person name="Jennings E.C."/>
            <person name="Chiamaka E.L."/>
            <person name="Frigard R.A."/>
            <person name="Pippel M."/>
            <person name="Attardo G.M."/>
            <person name="Benoit J.B."/>
            <person name="Bornberg-Bauer E."/>
            <person name="Tobe S.S."/>
        </authorList>
    </citation>
    <scope>NUCLEOTIDE SEQUENCE</scope>
    <source>
        <strain evidence="11">Stay&amp;Tobe</strain>
    </source>
</reference>
<evidence type="ECO:0000256" key="4">
    <source>
        <dbReference type="ARBA" id="ARBA00022989"/>
    </source>
</evidence>
<evidence type="ECO:0000313" key="12">
    <source>
        <dbReference type="Proteomes" id="UP001233999"/>
    </source>
</evidence>
<gene>
    <name evidence="11" type="ORF">L9F63_002196</name>
</gene>
<protein>
    <submittedName>
        <fullName evidence="11">Uncharacterized protein</fullName>
    </submittedName>
</protein>
<organism evidence="11 12">
    <name type="scientific">Diploptera punctata</name>
    <name type="common">Pacific beetle cockroach</name>
    <dbReference type="NCBI Taxonomy" id="6984"/>
    <lineage>
        <taxon>Eukaryota</taxon>
        <taxon>Metazoa</taxon>
        <taxon>Ecdysozoa</taxon>
        <taxon>Arthropoda</taxon>
        <taxon>Hexapoda</taxon>
        <taxon>Insecta</taxon>
        <taxon>Pterygota</taxon>
        <taxon>Neoptera</taxon>
        <taxon>Polyneoptera</taxon>
        <taxon>Dictyoptera</taxon>
        <taxon>Blattodea</taxon>
        <taxon>Blaberoidea</taxon>
        <taxon>Blaberidae</taxon>
        <taxon>Diplopterinae</taxon>
        <taxon>Diploptera</taxon>
    </lineage>
</organism>
<feature type="region of interest" description="Disordered" evidence="8">
    <location>
        <begin position="166"/>
        <end position="202"/>
    </location>
</feature>
<keyword evidence="7" id="KW-0325">Glycoprotein</keyword>
<dbReference type="Gene3D" id="1.10.287.70">
    <property type="match status" value="1"/>
</dbReference>
<keyword evidence="5 9" id="KW-0472">Membrane</keyword>
<evidence type="ECO:0000256" key="6">
    <source>
        <dbReference type="ARBA" id="ARBA00023170"/>
    </source>
</evidence>
<comment type="caution">
    <text evidence="11">The sequence shown here is derived from an EMBL/GenBank/DDBJ whole genome shotgun (WGS) entry which is preliminary data.</text>
</comment>
<keyword evidence="3 9" id="KW-0812">Transmembrane</keyword>
<dbReference type="SUPFAM" id="SSF53850">
    <property type="entry name" value="Periplasmic binding protein-like II"/>
    <property type="match status" value="1"/>
</dbReference>
<dbReference type="PANTHER" id="PTHR42643">
    <property type="entry name" value="IONOTROPIC RECEPTOR 20A-RELATED"/>
    <property type="match status" value="1"/>
</dbReference>